<dbReference type="Proteomes" id="UP000292507">
    <property type="component" value="Unassembled WGS sequence"/>
</dbReference>
<evidence type="ECO:0000256" key="4">
    <source>
        <dbReference type="ARBA" id="ARBA00029447"/>
    </source>
</evidence>
<dbReference type="GO" id="GO:0007165">
    <property type="term" value="P:signal transduction"/>
    <property type="evidence" value="ECO:0007669"/>
    <property type="project" value="UniProtKB-KW"/>
</dbReference>
<evidence type="ECO:0000256" key="3">
    <source>
        <dbReference type="ARBA" id="ARBA00023224"/>
    </source>
</evidence>
<keyword evidence="2 6" id="KW-1133">Transmembrane helix</keyword>
<keyword evidence="10" id="KW-1185">Reference proteome</keyword>
<protein>
    <submittedName>
        <fullName evidence="9">Methyl-accepting chemotaxis protein</fullName>
    </submittedName>
</protein>
<proteinExistence type="inferred from homology"/>
<feature type="domain" description="Methyl-accepting transducer" evidence="7">
    <location>
        <begin position="270"/>
        <end position="499"/>
    </location>
</feature>
<feature type="transmembrane region" description="Helical" evidence="6">
    <location>
        <begin position="20"/>
        <end position="39"/>
    </location>
</feature>
<dbReference type="InterPro" id="IPR003660">
    <property type="entry name" value="HAMP_dom"/>
</dbReference>
<feature type="domain" description="HAMP" evidence="8">
    <location>
        <begin position="213"/>
        <end position="265"/>
    </location>
</feature>
<evidence type="ECO:0000313" key="9">
    <source>
        <dbReference type="EMBL" id="RZU33726.1"/>
    </source>
</evidence>
<comment type="similarity">
    <text evidence="4">Belongs to the methyl-accepting chemotaxis (MCP) protein family.</text>
</comment>
<dbReference type="AlphaFoldDB" id="A0A4V2G2M2"/>
<organism evidence="9 10">
    <name type="scientific">Blastococcus saxobsidens</name>
    <dbReference type="NCBI Taxonomy" id="138336"/>
    <lineage>
        <taxon>Bacteria</taxon>
        <taxon>Bacillati</taxon>
        <taxon>Actinomycetota</taxon>
        <taxon>Actinomycetes</taxon>
        <taxon>Geodermatophilales</taxon>
        <taxon>Geodermatophilaceae</taxon>
        <taxon>Blastococcus</taxon>
    </lineage>
</organism>
<dbReference type="Pfam" id="PF12729">
    <property type="entry name" value="4HB_MCP_1"/>
    <property type="match status" value="1"/>
</dbReference>
<dbReference type="SUPFAM" id="SSF58104">
    <property type="entry name" value="Methyl-accepting chemotaxis protein (MCP) signaling domain"/>
    <property type="match status" value="1"/>
</dbReference>
<dbReference type="EMBL" id="SHKV01000001">
    <property type="protein sequence ID" value="RZU33726.1"/>
    <property type="molecule type" value="Genomic_DNA"/>
</dbReference>
<evidence type="ECO:0000259" key="7">
    <source>
        <dbReference type="PROSITE" id="PS50111"/>
    </source>
</evidence>
<dbReference type="Pfam" id="PF00015">
    <property type="entry name" value="MCPsignal"/>
    <property type="match status" value="1"/>
</dbReference>
<accession>A0A4V2G2M2</accession>
<evidence type="ECO:0000256" key="5">
    <source>
        <dbReference type="PROSITE-ProRule" id="PRU00284"/>
    </source>
</evidence>
<comment type="caution">
    <text evidence="9">The sequence shown here is derived from an EMBL/GenBank/DDBJ whole genome shotgun (WGS) entry which is preliminary data.</text>
</comment>
<evidence type="ECO:0000259" key="8">
    <source>
        <dbReference type="PROSITE" id="PS50885"/>
    </source>
</evidence>
<dbReference type="Gene3D" id="1.10.287.950">
    <property type="entry name" value="Methyl-accepting chemotaxis protein"/>
    <property type="match status" value="1"/>
</dbReference>
<gene>
    <name evidence="9" type="ORF">BKA19_3461</name>
</gene>
<dbReference type="CDD" id="cd06225">
    <property type="entry name" value="HAMP"/>
    <property type="match status" value="1"/>
</dbReference>
<dbReference type="InterPro" id="IPR024478">
    <property type="entry name" value="HlyB_4HB_MCP"/>
</dbReference>
<dbReference type="SMART" id="SM00283">
    <property type="entry name" value="MA"/>
    <property type="match status" value="1"/>
</dbReference>
<keyword evidence="1 6" id="KW-0812">Transmembrane</keyword>
<feature type="transmembrane region" description="Helical" evidence="6">
    <location>
        <begin position="186"/>
        <end position="212"/>
    </location>
</feature>
<reference evidence="9 10" key="1">
    <citation type="submission" date="2019-02" db="EMBL/GenBank/DDBJ databases">
        <title>Sequencing the genomes of 1000 actinobacteria strains.</title>
        <authorList>
            <person name="Klenk H.-P."/>
        </authorList>
    </citation>
    <scope>NUCLEOTIDE SEQUENCE [LARGE SCALE GENOMIC DNA]</scope>
    <source>
        <strain evidence="9 10">DSM 44509</strain>
    </source>
</reference>
<keyword evidence="6" id="KW-0472">Membrane</keyword>
<evidence type="ECO:0000313" key="10">
    <source>
        <dbReference type="Proteomes" id="UP000292507"/>
    </source>
</evidence>
<sequence>MNRTTRSHHWFADRPIALKLAAVVATMGLVSLVIAFVAVRGAHDLRDGEHRLYIQNVQPMDTLGAIQRSFQGDRVRIVSYNVADAETRAFLRENLAKRQTDLQALLDQYEGSQADDAAWAAVNEALTAYYANATRQMDAIDAGSTAFYGFNEEKPLASAVMDPYAVESDAQAAAAADEAAAGEDRAAAIVVQIVMILVIGLLAAGALAVLVVRMLTRTVRSVQKSVDALALGDLTVMPEVTAGDELGRMAASLGAAQESLRTVLSQVAGSADAVAASSEELSASSAQISAGAEETSAQSGVVSGAAEEVSRSVQTVAAGAEEMGASIREIATNAAEASEVAARAVTAAETTTATVAKLGESSAEIGNVVKVITSIAEQTNLLALNATIEAARAGEAGKGFAVVANEVKELAQETAKATEDIARRVLAIQGDTTAAVTAIGEISSIVAQISDRQTTIASAVEEQTATTNEMSRSVQEAASGTTQIAENISGVSTAADSTTQALTQTRTAVDELSRMAADLRTTVGRFTY</sequence>
<dbReference type="SMART" id="SM00304">
    <property type="entry name" value="HAMP"/>
    <property type="match status" value="1"/>
</dbReference>
<dbReference type="RefSeq" id="WP_242611233.1">
    <property type="nucleotide sequence ID" value="NZ_SHKV01000001.1"/>
</dbReference>
<evidence type="ECO:0000256" key="2">
    <source>
        <dbReference type="ARBA" id="ARBA00022989"/>
    </source>
</evidence>
<dbReference type="GO" id="GO:0016020">
    <property type="term" value="C:membrane"/>
    <property type="evidence" value="ECO:0007669"/>
    <property type="project" value="InterPro"/>
</dbReference>
<name>A0A4V2G2M2_9ACTN</name>
<dbReference type="PROSITE" id="PS50885">
    <property type="entry name" value="HAMP"/>
    <property type="match status" value="1"/>
</dbReference>
<evidence type="ECO:0000256" key="6">
    <source>
        <dbReference type="SAM" id="Phobius"/>
    </source>
</evidence>
<dbReference type="PANTHER" id="PTHR32089:SF112">
    <property type="entry name" value="LYSOZYME-LIKE PROTEIN-RELATED"/>
    <property type="match status" value="1"/>
</dbReference>
<keyword evidence="3 5" id="KW-0807">Transducer</keyword>
<dbReference type="PANTHER" id="PTHR32089">
    <property type="entry name" value="METHYL-ACCEPTING CHEMOTAXIS PROTEIN MCPB"/>
    <property type="match status" value="1"/>
</dbReference>
<dbReference type="PROSITE" id="PS50111">
    <property type="entry name" value="CHEMOTAXIS_TRANSDUC_2"/>
    <property type="match status" value="1"/>
</dbReference>
<dbReference type="Pfam" id="PF00672">
    <property type="entry name" value="HAMP"/>
    <property type="match status" value="1"/>
</dbReference>
<evidence type="ECO:0000256" key="1">
    <source>
        <dbReference type="ARBA" id="ARBA00022692"/>
    </source>
</evidence>
<dbReference type="InterPro" id="IPR004089">
    <property type="entry name" value="MCPsignal_dom"/>
</dbReference>